<dbReference type="CDD" id="cd20506">
    <property type="entry name" value="CYCLIN_AtCycA-like_rpt2"/>
    <property type="match status" value="1"/>
</dbReference>
<evidence type="ECO:0000313" key="10">
    <source>
        <dbReference type="EMBL" id="KAG6513010.1"/>
    </source>
</evidence>
<dbReference type="InterPro" id="IPR036915">
    <property type="entry name" value="Cyclin-like_sf"/>
</dbReference>
<feature type="domain" description="Cyclin-like" evidence="8">
    <location>
        <begin position="502"/>
        <end position="592"/>
    </location>
</feature>
<keyword evidence="7" id="KW-1133">Transmembrane helix</keyword>
<feature type="transmembrane region" description="Helical" evidence="7">
    <location>
        <begin position="795"/>
        <end position="817"/>
    </location>
</feature>
<evidence type="ECO:0000256" key="4">
    <source>
        <dbReference type="ARBA" id="ARBA00023306"/>
    </source>
</evidence>
<dbReference type="Pfam" id="PF00134">
    <property type="entry name" value="Cyclin_N"/>
    <property type="match status" value="1"/>
</dbReference>
<keyword evidence="11" id="KW-1185">Reference proteome</keyword>
<evidence type="ECO:0000259" key="9">
    <source>
        <dbReference type="SMART" id="SM01332"/>
    </source>
</evidence>
<keyword evidence="7" id="KW-0812">Transmembrane</keyword>
<feature type="transmembrane region" description="Helical" evidence="7">
    <location>
        <begin position="832"/>
        <end position="849"/>
    </location>
</feature>
<dbReference type="EMBL" id="JACMSC010000008">
    <property type="protein sequence ID" value="KAG6513010.1"/>
    <property type="molecule type" value="Genomic_DNA"/>
</dbReference>
<evidence type="ECO:0000256" key="5">
    <source>
        <dbReference type="RuleBase" id="RU000383"/>
    </source>
</evidence>
<feature type="region of interest" description="Disordered" evidence="6">
    <location>
        <begin position="167"/>
        <end position="186"/>
    </location>
</feature>
<dbReference type="Gene3D" id="1.10.472.10">
    <property type="entry name" value="Cyclin-like"/>
    <property type="match status" value="2"/>
</dbReference>
<protein>
    <recommendedName>
        <fullName evidence="12">Cyclin N-terminal domain-containing protein</fullName>
    </recommendedName>
</protein>
<name>A0A8J5L5H4_ZINOF</name>
<dbReference type="SMART" id="SM01332">
    <property type="entry name" value="Cyclin_C"/>
    <property type="match status" value="1"/>
</dbReference>
<dbReference type="Pfam" id="PF02984">
    <property type="entry name" value="Cyclin_C"/>
    <property type="match status" value="1"/>
</dbReference>
<dbReference type="PANTHER" id="PTHR36399:SF1">
    <property type="entry name" value="PHOTOSYNTHETIC NDH SUBUNIT OF SUBCOMPLEX B 5, CHLOROPLASTIC"/>
    <property type="match status" value="1"/>
</dbReference>
<keyword evidence="3 5" id="KW-0195">Cyclin</keyword>
<evidence type="ECO:0000313" key="11">
    <source>
        <dbReference type="Proteomes" id="UP000734854"/>
    </source>
</evidence>
<dbReference type="GO" id="GO:0009507">
    <property type="term" value="C:chloroplast"/>
    <property type="evidence" value="ECO:0007669"/>
    <property type="project" value="InterPro"/>
</dbReference>
<dbReference type="InterPro" id="IPR034569">
    <property type="entry name" value="PNSB5"/>
</dbReference>
<evidence type="ECO:0000256" key="2">
    <source>
        <dbReference type="ARBA" id="ARBA00022618"/>
    </source>
</evidence>
<dbReference type="Proteomes" id="UP000734854">
    <property type="component" value="Unassembled WGS sequence"/>
</dbReference>
<dbReference type="GO" id="GO:0006979">
    <property type="term" value="P:response to oxidative stress"/>
    <property type="evidence" value="ECO:0007669"/>
    <property type="project" value="InterPro"/>
</dbReference>
<accession>A0A8J5L5H4</accession>
<comment type="caution">
    <text evidence="10">The sequence shown here is derived from an EMBL/GenBank/DDBJ whole genome shotgun (WGS) entry which is preliminary data.</text>
</comment>
<proteinExistence type="inferred from homology"/>
<evidence type="ECO:0000256" key="3">
    <source>
        <dbReference type="ARBA" id="ARBA00023127"/>
    </source>
</evidence>
<evidence type="ECO:0008006" key="12">
    <source>
        <dbReference type="Google" id="ProtNLM"/>
    </source>
</evidence>
<dbReference type="AlphaFoldDB" id="A0A8J5L5H4"/>
<dbReference type="FunFam" id="1.10.472.10:FF:000001">
    <property type="entry name" value="G2/mitotic-specific cyclin"/>
    <property type="match status" value="1"/>
</dbReference>
<dbReference type="GO" id="GO:0051301">
    <property type="term" value="P:cell division"/>
    <property type="evidence" value="ECO:0007669"/>
    <property type="project" value="UniProtKB-KW"/>
</dbReference>
<gene>
    <name evidence="10" type="ORF">ZIOFF_031156</name>
</gene>
<keyword evidence="4" id="KW-0131">Cell cycle</keyword>
<evidence type="ECO:0000256" key="7">
    <source>
        <dbReference type="SAM" id="Phobius"/>
    </source>
</evidence>
<dbReference type="InterPro" id="IPR006671">
    <property type="entry name" value="Cyclin_N"/>
</dbReference>
<feature type="domain" description="Cyclin-like" evidence="8">
    <location>
        <begin position="386"/>
        <end position="489"/>
    </location>
</feature>
<dbReference type="InterPro" id="IPR013763">
    <property type="entry name" value="Cyclin-like_dom"/>
</dbReference>
<sequence length="906" mass="102869">MGLERQNRRGFDADFSTLFWALLSLPFPHYSSRSNRQKAEHRRRRLVAAPPLSSVEYSTDPDSFPLVMKKENRSSSALDAHCGRITRARAAAFRATGGLPPLPSSVANPERKQSCSKRRAHDENSYIAPCPIGSQCKKRAVLKDVTNTSSQNASKAWMSTSKVQTFAVRRQKSGPPKTKKCADSKASNSSIVGNVSINDNVENMSDVEAQKLERLVSKESSSLEKVIDSVSHKDIPRVVNEFSNNNDEHKTIEEAYKMKIFESKDSSSLEKGEDYLAVFKHLDTTRERESTCTTSLARGHNFDGNLEFTNQTKEAIRYDSDAKRKFSALDFIDIDTDPRDPQLCCTYASEIYTNQCVIELVRRPAANYMETLQRDVTQSMRAILIDWLVEVSEEYKLVPDTLYLTVHIIDEFLSQNYIERQRLQLLGITCMLVASKTDYACLANESLITCPVHRKYEEICAPRMEEFCFITDNTYTKEEVLEMESQVLNYLGFKLSLPTTKTFLRRFLRAANALSENPTLTFGHLANYLAELTLVEYSFLKFLPSVIAASAVFLARWTLQSHQTNHPWNSTLEHYTCYKATDLKEAVLALRELQMNSKSSPLNAIREKYNQPKFERVATLTSRLIQGSLFFFSCLFPSAAERERERERANKMVVATVSSPSLAVAALPPPATSSSSARIPAATAVGVPHMESLKSLEFFRAGIGRVRRSTRRRAGLTEIEPDLDEDPHDKWRTNGVSAVTELGDLQEDFKYGEYDGHHTYFEGEVEKGGFWEAVVAEYEAAEPPCGFQGETVKTVGFGCFWLISWLFLPAVVAGLAYKVPVKYFNFACYDDYLYIGAAVFVVVFCVIEMSKPDKPHNFEPQIYNMDREARDKLIEEYNSMDIWDFNEKYGELWDFTVKPRDDIVKR</sequence>
<dbReference type="InterPro" id="IPR004367">
    <property type="entry name" value="Cyclin_C-dom"/>
</dbReference>
<dbReference type="SMART" id="SM00385">
    <property type="entry name" value="CYCLIN"/>
    <property type="match status" value="2"/>
</dbReference>
<evidence type="ECO:0000259" key="8">
    <source>
        <dbReference type="SMART" id="SM00385"/>
    </source>
</evidence>
<evidence type="ECO:0000256" key="6">
    <source>
        <dbReference type="SAM" id="MobiDB-lite"/>
    </source>
</evidence>
<evidence type="ECO:0000256" key="1">
    <source>
        <dbReference type="ARBA" id="ARBA00006955"/>
    </source>
</evidence>
<keyword evidence="2" id="KW-0132">Cell division</keyword>
<dbReference type="SUPFAM" id="SSF47954">
    <property type="entry name" value="Cyclin-like"/>
    <property type="match status" value="2"/>
</dbReference>
<keyword evidence="7" id="KW-0472">Membrane</keyword>
<reference evidence="10 11" key="1">
    <citation type="submission" date="2020-08" db="EMBL/GenBank/DDBJ databases">
        <title>Plant Genome Project.</title>
        <authorList>
            <person name="Zhang R.-G."/>
        </authorList>
    </citation>
    <scope>NUCLEOTIDE SEQUENCE [LARGE SCALE GENOMIC DNA]</scope>
    <source>
        <tissue evidence="10">Rhizome</tissue>
    </source>
</reference>
<organism evidence="10 11">
    <name type="scientific">Zingiber officinale</name>
    <name type="common">Ginger</name>
    <name type="synonym">Amomum zingiber</name>
    <dbReference type="NCBI Taxonomy" id="94328"/>
    <lineage>
        <taxon>Eukaryota</taxon>
        <taxon>Viridiplantae</taxon>
        <taxon>Streptophyta</taxon>
        <taxon>Embryophyta</taxon>
        <taxon>Tracheophyta</taxon>
        <taxon>Spermatophyta</taxon>
        <taxon>Magnoliopsida</taxon>
        <taxon>Liliopsida</taxon>
        <taxon>Zingiberales</taxon>
        <taxon>Zingiberaceae</taxon>
        <taxon>Zingiber</taxon>
    </lineage>
</organism>
<feature type="domain" description="Cyclin C-terminal" evidence="9">
    <location>
        <begin position="498"/>
        <end position="623"/>
    </location>
</feature>
<dbReference type="PANTHER" id="PTHR36399">
    <property type="entry name" value="PHOTOSYNTHETIC NDH SUBUNIT OF SUBCOMPLEX B 5, CHLOROPLASTIC"/>
    <property type="match status" value="1"/>
</dbReference>
<comment type="similarity">
    <text evidence="1">Belongs to the cyclin family. Cyclin AB subfamily.</text>
</comment>
<dbReference type="FunFam" id="1.10.472.10:FF:000013">
    <property type="entry name" value="Cyclin A1"/>
    <property type="match status" value="1"/>
</dbReference>